<dbReference type="Proteomes" id="UP001212841">
    <property type="component" value="Unassembled WGS sequence"/>
</dbReference>
<comment type="caution">
    <text evidence="2">The sequence shown here is derived from an EMBL/GenBank/DDBJ whole genome shotgun (WGS) entry which is preliminary data.</text>
</comment>
<name>A0AAD5WZ81_9FUNG</name>
<dbReference type="AlphaFoldDB" id="A0AAD5WZ81"/>
<feature type="region of interest" description="Disordered" evidence="1">
    <location>
        <begin position="118"/>
        <end position="145"/>
    </location>
</feature>
<evidence type="ECO:0000256" key="1">
    <source>
        <dbReference type="SAM" id="MobiDB-lite"/>
    </source>
</evidence>
<feature type="region of interest" description="Disordered" evidence="1">
    <location>
        <begin position="1"/>
        <end position="23"/>
    </location>
</feature>
<gene>
    <name evidence="2" type="ORF">HK097_006128</name>
</gene>
<feature type="non-terminal residue" evidence="2">
    <location>
        <position position="1"/>
    </location>
</feature>
<evidence type="ECO:0000313" key="3">
    <source>
        <dbReference type="Proteomes" id="UP001212841"/>
    </source>
</evidence>
<reference evidence="2" key="1">
    <citation type="submission" date="2020-05" db="EMBL/GenBank/DDBJ databases">
        <title>Phylogenomic resolution of chytrid fungi.</title>
        <authorList>
            <person name="Stajich J.E."/>
            <person name="Amses K."/>
            <person name="Simmons R."/>
            <person name="Seto K."/>
            <person name="Myers J."/>
            <person name="Bonds A."/>
            <person name="Quandt C.A."/>
            <person name="Barry K."/>
            <person name="Liu P."/>
            <person name="Grigoriev I."/>
            <person name="Longcore J.E."/>
            <person name="James T.Y."/>
        </authorList>
    </citation>
    <scope>NUCLEOTIDE SEQUENCE</scope>
    <source>
        <strain evidence="2">JEL0318</strain>
    </source>
</reference>
<organism evidence="2 3">
    <name type="scientific">Rhizophlyctis rosea</name>
    <dbReference type="NCBI Taxonomy" id="64517"/>
    <lineage>
        <taxon>Eukaryota</taxon>
        <taxon>Fungi</taxon>
        <taxon>Fungi incertae sedis</taxon>
        <taxon>Chytridiomycota</taxon>
        <taxon>Chytridiomycota incertae sedis</taxon>
        <taxon>Chytridiomycetes</taxon>
        <taxon>Rhizophlyctidales</taxon>
        <taxon>Rhizophlyctidaceae</taxon>
        <taxon>Rhizophlyctis</taxon>
    </lineage>
</organism>
<accession>A0AAD5WZ81</accession>
<proteinExistence type="predicted"/>
<evidence type="ECO:0000313" key="2">
    <source>
        <dbReference type="EMBL" id="KAJ3027620.1"/>
    </source>
</evidence>
<feature type="compositionally biased region" description="Basic and acidic residues" evidence="1">
    <location>
        <begin position="118"/>
        <end position="127"/>
    </location>
</feature>
<dbReference type="EMBL" id="JADGJD010002871">
    <property type="protein sequence ID" value="KAJ3027620.1"/>
    <property type="molecule type" value="Genomic_DNA"/>
</dbReference>
<keyword evidence="3" id="KW-1185">Reference proteome</keyword>
<sequence>MSYQFRGPGGGPPPSDRGYLNGVGGMAGLPARHNTVNTYMRSNHSANDVSSMISSVPGSPLRGPTSPVLTPASPLNGTLHPVGGPMVGGFAGPTVGGFGPYGESVLDQRRLSAEYIRRSHSRADSHTRAMSPAPGYYAARRLSRQ</sequence>
<protein>
    <submittedName>
        <fullName evidence="2">Uncharacterized protein</fullName>
    </submittedName>
</protein>
<feature type="region of interest" description="Disordered" evidence="1">
    <location>
        <begin position="50"/>
        <end position="77"/>
    </location>
</feature>